<protein>
    <submittedName>
        <fullName evidence="1">Uncharacterized protein</fullName>
    </submittedName>
</protein>
<comment type="caution">
    <text evidence="1">The sequence shown here is derived from an EMBL/GenBank/DDBJ whole genome shotgun (WGS) entry which is preliminary data.</text>
</comment>
<keyword evidence="2" id="KW-1185">Reference proteome</keyword>
<reference evidence="1" key="1">
    <citation type="submission" date="2022-02" db="EMBL/GenBank/DDBJ databases">
        <title>Plant Genome Project.</title>
        <authorList>
            <person name="Zhang R.-G."/>
        </authorList>
    </citation>
    <scope>NUCLEOTIDE SEQUENCE</scope>
    <source>
        <strain evidence="1">AT1</strain>
    </source>
</reference>
<gene>
    <name evidence="1" type="ORF">RHMOL_Rhmol03G0128500</name>
</gene>
<dbReference type="Proteomes" id="UP001062846">
    <property type="component" value="Chromosome 3"/>
</dbReference>
<proteinExistence type="predicted"/>
<accession>A0ACC0PE25</accession>
<name>A0ACC0PE25_RHOML</name>
<dbReference type="EMBL" id="CM046390">
    <property type="protein sequence ID" value="KAI8563685.1"/>
    <property type="molecule type" value="Genomic_DNA"/>
</dbReference>
<evidence type="ECO:0000313" key="2">
    <source>
        <dbReference type="Proteomes" id="UP001062846"/>
    </source>
</evidence>
<sequence>MENPLPTLLRPWLVQFLSIDWLNFKYYGLASFRYLLHVPFCPELLRAVLRFWDPDVHVFRFGDDEICLTVEEFQAYLRTFASPTIVVPPYQVSILGLLATSLNISRGLANTILEGGQINIMRLIERYNPDGDLEDATLFIWLLTCLFAHAVVVIKQIGLAATASAWLEFLSEEDSLEGDEIP</sequence>
<organism evidence="1 2">
    <name type="scientific">Rhododendron molle</name>
    <name type="common">Chinese azalea</name>
    <name type="synonym">Azalea mollis</name>
    <dbReference type="NCBI Taxonomy" id="49168"/>
    <lineage>
        <taxon>Eukaryota</taxon>
        <taxon>Viridiplantae</taxon>
        <taxon>Streptophyta</taxon>
        <taxon>Embryophyta</taxon>
        <taxon>Tracheophyta</taxon>
        <taxon>Spermatophyta</taxon>
        <taxon>Magnoliopsida</taxon>
        <taxon>eudicotyledons</taxon>
        <taxon>Gunneridae</taxon>
        <taxon>Pentapetalae</taxon>
        <taxon>asterids</taxon>
        <taxon>Ericales</taxon>
        <taxon>Ericaceae</taxon>
        <taxon>Ericoideae</taxon>
        <taxon>Rhodoreae</taxon>
        <taxon>Rhododendron</taxon>
    </lineage>
</organism>
<evidence type="ECO:0000313" key="1">
    <source>
        <dbReference type="EMBL" id="KAI8563685.1"/>
    </source>
</evidence>